<dbReference type="CDD" id="cd05233">
    <property type="entry name" value="SDR_c"/>
    <property type="match status" value="1"/>
</dbReference>
<dbReference type="PANTHER" id="PTHR42760:SF122">
    <property type="entry name" value="NAD(P)-BINDING PROTEIN"/>
    <property type="match status" value="1"/>
</dbReference>
<evidence type="ECO:0000256" key="1">
    <source>
        <dbReference type="ARBA" id="ARBA00006484"/>
    </source>
</evidence>
<organism evidence="3 4">
    <name type="scientific">Massilia soli</name>
    <dbReference type="NCBI Taxonomy" id="2792854"/>
    <lineage>
        <taxon>Bacteria</taxon>
        <taxon>Pseudomonadati</taxon>
        <taxon>Pseudomonadota</taxon>
        <taxon>Betaproteobacteria</taxon>
        <taxon>Burkholderiales</taxon>
        <taxon>Oxalobacteraceae</taxon>
        <taxon>Telluria group</taxon>
        <taxon>Massilia</taxon>
    </lineage>
</organism>
<evidence type="ECO:0000313" key="3">
    <source>
        <dbReference type="EMBL" id="MBZ2210025.1"/>
    </source>
</evidence>
<accession>A0ABS7SVS4</accession>
<dbReference type="SMART" id="SM00822">
    <property type="entry name" value="PKS_KR"/>
    <property type="match status" value="1"/>
</dbReference>
<keyword evidence="4" id="KW-1185">Reference proteome</keyword>
<reference evidence="3 4" key="1">
    <citation type="submission" date="2021-08" db="EMBL/GenBank/DDBJ databases">
        <title>Massilia sp. R798.</title>
        <authorList>
            <person name="Baek J.H."/>
            <person name="Jung H.S."/>
            <person name="Kim K.R."/>
            <person name="Jeon C.O."/>
        </authorList>
    </citation>
    <scope>NUCLEOTIDE SEQUENCE [LARGE SCALE GENOMIC DNA]</scope>
    <source>
        <strain evidence="3 4">R798</strain>
    </source>
</reference>
<dbReference type="InterPro" id="IPR036291">
    <property type="entry name" value="NAD(P)-bd_dom_sf"/>
</dbReference>
<proteinExistence type="inferred from homology"/>
<dbReference type="PRINTS" id="PR00081">
    <property type="entry name" value="GDHRDH"/>
</dbReference>
<dbReference type="Pfam" id="PF13561">
    <property type="entry name" value="adh_short_C2"/>
    <property type="match status" value="1"/>
</dbReference>
<protein>
    <submittedName>
        <fullName evidence="3">SDR family oxidoreductase</fullName>
    </submittedName>
</protein>
<dbReference type="InterPro" id="IPR002347">
    <property type="entry name" value="SDR_fam"/>
</dbReference>
<dbReference type="PANTHER" id="PTHR42760">
    <property type="entry name" value="SHORT-CHAIN DEHYDROGENASES/REDUCTASES FAMILY MEMBER"/>
    <property type="match status" value="1"/>
</dbReference>
<dbReference type="InterPro" id="IPR057326">
    <property type="entry name" value="KR_dom"/>
</dbReference>
<evidence type="ECO:0000313" key="4">
    <source>
        <dbReference type="Proteomes" id="UP000809349"/>
    </source>
</evidence>
<sequence length="262" mass="27755">MELRDRVAVITGGTGGIGAAIARKFVEEGALTAIIGHSDDAGRKVEAELKALAGRLGTGDCSYFHADVGNSGEVRAAIAAIVQQWRAIHVLVNNAAVMATGPLIDMPEAEWDQTAAVNMRGPFLMSKYAIPHMPEQGVILNISSVHAVATDTHSTAYSASKGWLEAFTRGLALECYERRIRVNALRLGAVDTDMLWNNPHVKSGEESIDAHEVGKPAEVAEVALFLASHRSSFISGTVVTADGGRLPILGSQAATQAPGRRH</sequence>
<dbReference type="PRINTS" id="PR00080">
    <property type="entry name" value="SDRFAMILY"/>
</dbReference>
<dbReference type="Proteomes" id="UP000809349">
    <property type="component" value="Unassembled WGS sequence"/>
</dbReference>
<evidence type="ECO:0000259" key="2">
    <source>
        <dbReference type="SMART" id="SM00822"/>
    </source>
</evidence>
<comment type="similarity">
    <text evidence="1">Belongs to the short-chain dehydrogenases/reductases (SDR) family.</text>
</comment>
<dbReference type="Gene3D" id="3.40.50.720">
    <property type="entry name" value="NAD(P)-binding Rossmann-like Domain"/>
    <property type="match status" value="1"/>
</dbReference>
<comment type="caution">
    <text evidence="3">The sequence shown here is derived from an EMBL/GenBank/DDBJ whole genome shotgun (WGS) entry which is preliminary data.</text>
</comment>
<dbReference type="RefSeq" id="WP_223471180.1">
    <property type="nucleotide sequence ID" value="NZ_JAFBIL020000011.1"/>
</dbReference>
<name>A0ABS7SVS4_9BURK</name>
<dbReference type="EMBL" id="JAFBIL020000011">
    <property type="protein sequence ID" value="MBZ2210025.1"/>
    <property type="molecule type" value="Genomic_DNA"/>
</dbReference>
<gene>
    <name evidence="3" type="ORF">I4X03_022405</name>
</gene>
<feature type="domain" description="Ketoreductase" evidence="2">
    <location>
        <begin position="6"/>
        <end position="179"/>
    </location>
</feature>
<dbReference type="SUPFAM" id="SSF51735">
    <property type="entry name" value="NAD(P)-binding Rossmann-fold domains"/>
    <property type="match status" value="1"/>
</dbReference>